<evidence type="ECO:0000313" key="13">
    <source>
        <dbReference type="EMBL" id="ORZ39105.1"/>
    </source>
</evidence>
<evidence type="ECO:0000256" key="7">
    <source>
        <dbReference type="ARBA" id="ARBA00023136"/>
    </source>
</evidence>
<dbReference type="Gene3D" id="1.50.40.10">
    <property type="entry name" value="Mitochondrial carrier domain"/>
    <property type="match status" value="1"/>
</dbReference>
<evidence type="ECO:0000313" key="12">
    <source>
        <dbReference type="EMBL" id="ORZ29712.1"/>
    </source>
</evidence>
<reference evidence="12 14" key="1">
    <citation type="submission" date="2016-07" db="EMBL/GenBank/DDBJ databases">
        <title>Pervasive Adenine N6-methylation of Active Genes in Fungi.</title>
        <authorList>
            <consortium name="DOE Joint Genome Institute"/>
            <person name="Mondo S.J."/>
            <person name="Dannebaum R.O."/>
            <person name="Kuo R.C."/>
            <person name="Labutti K."/>
            <person name="Haridas S."/>
            <person name="Kuo A."/>
            <person name="Salamov A."/>
            <person name="Ahrendt S.R."/>
            <person name="Lipzen A."/>
            <person name="Sullivan W."/>
            <person name="Andreopoulos W.B."/>
            <person name="Clum A."/>
            <person name="Lindquist E."/>
            <person name="Daum C."/>
            <person name="Ramamoorthy G.K."/>
            <person name="Gryganskyi A."/>
            <person name="Culley D."/>
            <person name="Magnuson J.K."/>
            <person name="James T.Y."/>
            <person name="O'Malley M.A."/>
            <person name="Stajich J.E."/>
            <person name="Spatafora J.W."/>
            <person name="Visel A."/>
            <person name="Grigoriev I.V."/>
        </authorList>
    </citation>
    <scope>NUCLEOTIDE SEQUENCE [LARGE SCALE GENOMIC DNA]</scope>
    <source>
        <strain evidence="12 14">PL171</strain>
    </source>
</reference>
<dbReference type="Pfam" id="PF00153">
    <property type="entry name" value="Mito_carr"/>
    <property type="match status" value="3"/>
</dbReference>
<keyword evidence="14" id="KW-1185">Reference proteome</keyword>
<dbReference type="InterPro" id="IPR052217">
    <property type="entry name" value="Mito/Peroxisomal_Carrier"/>
</dbReference>
<keyword evidence="4 9" id="KW-0812">Transmembrane</keyword>
<keyword evidence="5" id="KW-0677">Repeat</keyword>
<evidence type="ECO:0000256" key="4">
    <source>
        <dbReference type="ARBA" id="ARBA00022692"/>
    </source>
</evidence>
<dbReference type="GO" id="GO:0005778">
    <property type="term" value="C:peroxisomal membrane"/>
    <property type="evidence" value="ECO:0007669"/>
    <property type="project" value="UniProtKB-SubCell"/>
</dbReference>
<dbReference type="SUPFAM" id="SSF103506">
    <property type="entry name" value="Mitochondrial carrier"/>
    <property type="match status" value="1"/>
</dbReference>
<feature type="transmembrane region" description="Helical" evidence="11">
    <location>
        <begin position="102"/>
        <end position="125"/>
    </location>
</feature>
<dbReference type="Proteomes" id="UP000193411">
    <property type="component" value="Unassembled WGS sequence"/>
</dbReference>
<dbReference type="GO" id="GO:0015228">
    <property type="term" value="F:coenzyme A transmembrane transporter activity"/>
    <property type="evidence" value="ECO:0007669"/>
    <property type="project" value="TreeGrafter"/>
</dbReference>
<dbReference type="AlphaFoldDB" id="A0A1Y2H9J2"/>
<evidence type="ECO:0000256" key="1">
    <source>
        <dbReference type="ARBA" id="ARBA00004585"/>
    </source>
</evidence>
<sequence length="320" mass="34366">MSDNVAHAVAGAAGGIVSTLATYPLITVSSRMQVQKDSKDAYKSFADGVSKIIKSEGIPGLYSGCSSALFGIAITNGVYYGAYERTKDVFLKASGRRVMSTLESMIAGAIAGSLTVLATNPIWVVNTRMTVKKDNLDEGASGAVKPKKPANAWDTFLQIIREDGPGALWQGLAPALILVINPIIQYTVFEQTRGMLEKYRRTAAGGKSVTLAAFDIFILGAIAKLAATSITYPYIVVKSRMQLRQSKSDESARYTSIMDGFRKILKQEGVKGLYKGIETKIVQSVLTAALLFTAKEELFKLAVFILTIVGARESKAVKSA</sequence>
<evidence type="ECO:0000256" key="6">
    <source>
        <dbReference type="ARBA" id="ARBA00022989"/>
    </source>
</evidence>
<evidence type="ECO:0000313" key="14">
    <source>
        <dbReference type="Proteomes" id="UP000193411"/>
    </source>
</evidence>
<feature type="transmembrane region" description="Helical" evidence="11">
    <location>
        <begin position="209"/>
        <end position="237"/>
    </location>
</feature>
<accession>A0A1Y2H9J2</accession>
<feature type="repeat" description="Solcar" evidence="9">
    <location>
        <begin position="99"/>
        <end position="195"/>
    </location>
</feature>
<dbReference type="GO" id="GO:0044610">
    <property type="term" value="F:FMN transmembrane transporter activity"/>
    <property type="evidence" value="ECO:0007669"/>
    <property type="project" value="TreeGrafter"/>
</dbReference>
<dbReference type="OrthoDB" id="2019556at2759"/>
<feature type="transmembrane region" description="Helical" evidence="11">
    <location>
        <begin position="6"/>
        <end position="26"/>
    </location>
</feature>
<evidence type="ECO:0000256" key="5">
    <source>
        <dbReference type="ARBA" id="ARBA00022737"/>
    </source>
</evidence>
<dbReference type="PANTHER" id="PTHR45939">
    <property type="entry name" value="PEROXISOMAL MEMBRANE PROTEIN PMP34-RELATED"/>
    <property type="match status" value="1"/>
</dbReference>
<dbReference type="EMBL" id="MCFL01000006">
    <property type="protein sequence ID" value="ORZ39105.1"/>
    <property type="molecule type" value="Genomic_DNA"/>
</dbReference>
<evidence type="ECO:0000256" key="10">
    <source>
        <dbReference type="RuleBase" id="RU000488"/>
    </source>
</evidence>
<proteinExistence type="inferred from homology"/>
<evidence type="ECO:0000256" key="2">
    <source>
        <dbReference type="ARBA" id="ARBA00006375"/>
    </source>
</evidence>
<feature type="transmembrane region" description="Helical" evidence="11">
    <location>
        <begin position="167"/>
        <end position="189"/>
    </location>
</feature>
<dbReference type="STRING" id="765915.A0A1Y2H9J2"/>
<gene>
    <name evidence="12" type="ORF">BCR44DRAFT_1046742</name>
    <name evidence="13" type="ORF">BCR44DRAFT_235100</name>
</gene>
<dbReference type="EMBL" id="MCFL01000133">
    <property type="protein sequence ID" value="ORZ29712.1"/>
    <property type="molecule type" value="Genomic_DNA"/>
</dbReference>
<dbReference type="PROSITE" id="PS50920">
    <property type="entry name" value="SOLCAR"/>
    <property type="match status" value="3"/>
</dbReference>
<evidence type="ECO:0000256" key="11">
    <source>
        <dbReference type="SAM" id="Phobius"/>
    </source>
</evidence>
<evidence type="ECO:0000256" key="3">
    <source>
        <dbReference type="ARBA" id="ARBA00022448"/>
    </source>
</evidence>
<dbReference type="PANTHER" id="PTHR45939:SF5">
    <property type="entry name" value="PEROXISOMAL MEMBRANE PROTEIN PMP34"/>
    <property type="match status" value="1"/>
</dbReference>
<keyword evidence="8" id="KW-0576">Peroxisome</keyword>
<dbReference type="InterPro" id="IPR018108">
    <property type="entry name" value="MCP_transmembrane"/>
</dbReference>
<dbReference type="GO" id="GO:0005347">
    <property type="term" value="F:ATP transmembrane transporter activity"/>
    <property type="evidence" value="ECO:0007669"/>
    <property type="project" value="TreeGrafter"/>
</dbReference>
<name>A0A1Y2H9J2_9FUNG</name>
<comment type="similarity">
    <text evidence="2 10">Belongs to the mitochondrial carrier (TC 2.A.29) family.</text>
</comment>
<evidence type="ECO:0000256" key="8">
    <source>
        <dbReference type="ARBA" id="ARBA00023140"/>
    </source>
</evidence>
<evidence type="ECO:0000256" key="9">
    <source>
        <dbReference type="PROSITE-ProRule" id="PRU00282"/>
    </source>
</evidence>
<keyword evidence="3 10" id="KW-0813">Transport</keyword>
<dbReference type="InterPro" id="IPR023395">
    <property type="entry name" value="MCP_dom_sf"/>
</dbReference>
<comment type="subcellular location">
    <subcellularLocation>
        <location evidence="1">Peroxisome membrane</location>
        <topology evidence="1">Multi-pass membrane protein</topology>
    </subcellularLocation>
</comment>
<feature type="repeat" description="Solcar" evidence="9">
    <location>
        <begin position="211"/>
        <end position="301"/>
    </location>
</feature>
<dbReference type="GO" id="GO:0015230">
    <property type="term" value="F:FAD transmembrane transporter activity"/>
    <property type="evidence" value="ECO:0007669"/>
    <property type="project" value="TreeGrafter"/>
</dbReference>
<organism evidence="12 14">
    <name type="scientific">Catenaria anguillulae PL171</name>
    <dbReference type="NCBI Taxonomy" id="765915"/>
    <lineage>
        <taxon>Eukaryota</taxon>
        <taxon>Fungi</taxon>
        <taxon>Fungi incertae sedis</taxon>
        <taxon>Blastocladiomycota</taxon>
        <taxon>Blastocladiomycetes</taxon>
        <taxon>Blastocladiales</taxon>
        <taxon>Catenariaceae</taxon>
        <taxon>Catenaria</taxon>
    </lineage>
</organism>
<protein>
    <submittedName>
        <fullName evidence="12">Mitochondrial carrier domain-containing protein</fullName>
    </submittedName>
</protein>
<dbReference type="GO" id="GO:0051724">
    <property type="term" value="F:NAD transmembrane transporter activity"/>
    <property type="evidence" value="ECO:0007669"/>
    <property type="project" value="TreeGrafter"/>
</dbReference>
<dbReference type="GO" id="GO:0015217">
    <property type="term" value="F:ADP transmembrane transporter activity"/>
    <property type="evidence" value="ECO:0007669"/>
    <property type="project" value="TreeGrafter"/>
</dbReference>
<feature type="transmembrane region" description="Helical" evidence="11">
    <location>
        <begin position="61"/>
        <end position="82"/>
    </location>
</feature>
<comment type="caution">
    <text evidence="12">The sequence shown here is derived from an EMBL/GenBank/DDBJ whole genome shotgun (WGS) entry which is preliminary data.</text>
</comment>
<keyword evidence="7 9" id="KW-0472">Membrane</keyword>
<keyword evidence="6 11" id="KW-1133">Transmembrane helix</keyword>
<dbReference type="GO" id="GO:0080122">
    <property type="term" value="F:AMP transmembrane transporter activity"/>
    <property type="evidence" value="ECO:0007669"/>
    <property type="project" value="TreeGrafter"/>
</dbReference>
<feature type="repeat" description="Solcar" evidence="9">
    <location>
        <begin position="2"/>
        <end position="89"/>
    </location>
</feature>